<organism evidence="3 4">
    <name type="scientific">Mycena venus</name>
    <dbReference type="NCBI Taxonomy" id="2733690"/>
    <lineage>
        <taxon>Eukaryota</taxon>
        <taxon>Fungi</taxon>
        <taxon>Dikarya</taxon>
        <taxon>Basidiomycota</taxon>
        <taxon>Agaricomycotina</taxon>
        <taxon>Agaricomycetes</taxon>
        <taxon>Agaricomycetidae</taxon>
        <taxon>Agaricales</taxon>
        <taxon>Marasmiineae</taxon>
        <taxon>Mycenaceae</taxon>
        <taxon>Mycena</taxon>
    </lineage>
</organism>
<proteinExistence type="predicted"/>
<dbReference type="PANTHER" id="PTHR40465:SF1">
    <property type="entry name" value="DUF6534 DOMAIN-CONTAINING PROTEIN"/>
    <property type="match status" value="1"/>
</dbReference>
<keyword evidence="1" id="KW-0812">Transmembrane</keyword>
<feature type="transmembrane region" description="Helical" evidence="1">
    <location>
        <begin position="193"/>
        <end position="213"/>
    </location>
</feature>
<dbReference type="Pfam" id="PF20152">
    <property type="entry name" value="DUF6534"/>
    <property type="match status" value="1"/>
</dbReference>
<keyword evidence="4" id="KW-1185">Reference proteome</keyword>
<feature type="transmembrane region" description="Helical" evidence="1">
    <location>
        <begin position="219"/>
        <end position="240"/>
    </location>
</feature>
<feature type="transmembrane region" description="Helical" evidence="1">
    <location>
        <begin position="110"/>
        <end position="131"/>
    </location>
</feature>
<feature type="transmembrane region" description="Helical" evidence="1">
    <location>
        <begin position="151"/>
        <end position="173"/>
    </location>
</feature>
<sequence length="307" mass="33972">MTADLPNVEPTYGALLIGAFVAVFFQGILTVQAYIYYENFPEDEILGGHRVLVLICHSVYHYLAQNWGNVDALAYSTVELGLHLVPLTFATLLCQGFFLRRVWRFSKQLILTLILAAACLGTGIIDIVMSIQTISNLSISTVLSHKFSSEVISVFAVGATIDLAIAAILCFYLRRELTMFDRINSLVARLIQYTVATGLVTSLLALGCLISYVAAPDTLIFMAMHFSLGRMYTNALLATLNSRKVLRTKLRPPSALHWTGPRPTEHSVPTFARQSELANQTTEDFELKNVVEHTQTTTSSKGFESEV</sequence>
<dbReference type="InterPro" id="IPR045339">
    <property type="entry name" value="DUF6534"/>
</dbReference>
<protein>
    <submittedName>
        <fullName evidence="3">ANK-REP-REGION domain-containing protein</fullName>
    </submittedName>
</protein>
<gene>
    <name evidence="3" type="ORF">MVEN_00158000</name>
</gene>
<feature type="transmembrane region" description="Helical" evidence="1">
    <location>
        <begin position="80"/>
        <end position="98"/>
    </location>
</feature>
<keyword evidence="1" id="KW-0472">Membrane</keyword>
<comment type="caution">
    <text evidence="3">The sequence shown here is derived from an EMBL/GenBank/DDBJ whole genome shotgun (WGS) entry which is preliminary data.</text>
</comment>
<name>A0A8H7DAJ5_9AGAR</name>
<keyword evidence="1" id="KW-1133">Transmembrane helix</keyword>
<dbReference type="PANTHER" id="PTHR40465">
    <property type="entry name" value="CHROMOSOME 1, WHOLE GENOME SHOTGUN SEQUENCE"/>
    <property type="match status" value="1"/>
</dbReference>
<dbReference type="AlphaFoldDB" id="A0A8H7DAJ5"/>
<dbReference type="Proteomes" id="UP000620124">
    <property type="component" value="Unassembled WGS sequence"/>
</dbReference>
<dbReference type="OrthoDB" id="2745105at2759"/>
<evidence type="ECO:0000256" key="1">
    <source>
        <dbReference type="SAM" id="Phobius"/>
    </source>
</evidence>
<feature type="transmembrane region" description="Helical" evidence="1">
    <location>
        <begin position="12"/>
        <end position="37"/>
    </location>
</feature>
<reference evidence="3" key="1">
    <citation type="submission" date="2020-05" db="EMBL/GenBank/DDBJ databases">
        <title>Mycena genomes resolve the evolution of fungal bioluminescence.</title>
        <authorList>
            <person name="Tsai I.J."/>
        </authorList>
    </citation>
    <scope>NUCLEOTIDE SEQUENCE</scope>
    <source>
        <strain evidence="3">CCC161011</strain>
    </source>
</reference>
<feature type="domain" description="DUF6534" evidence="2">
    <location>
        <begin position="159"/>
        <end position="244"/>
    </location>
</feature>
<evidence type="ECO:0000259" key="2">
    <source>
        <dbReference type="Pfam" id="PF20152"/>
    </source>
</evidence>
<evidence type="ECO:0000313" key="4">
    <source>
        <dbReference type="Proteomes" id="UP000620124"/>
    </source>
</evidence>
<evidence type="ECO:0000313" key="3">
    <source>
        <dbReference type="EMBL" id="KAF7368364.1"/>
    </source>
</evidence>
<accession>A0A8H7DAJ5</accession>
<dbReference type="EMBL" id="JACAZI010000002">
    <property type="protein sequence ID" value="KAF7368364.1"/>
    <property type="molecule type" value="Genomic_DNA"/>
</dbReference>